<dbReference type="EMBL" id="JAHRIN010034975">
    <property type="protein sequence ID" value="MEQ2203777.1"/>
    <property type="molecule type" value="Genomic_DNA"/>
</dbReference>
<name>A0ABV0R6P0_9TELE</name>
<dbReference type="Proteomes" id="UP001434883">
    <property type="component" value="Unassembled WGS sequence"/>
</dbReference>
<gene>
    <name evidence="2" type="ORF">XENOCAPTIV_003555</name>
</gene>
<keyword evidence="1" id="KW-0472">Membrane</keyword>
<organism evidence="2 3">
    <name type="scientific">Xenoophorus captivus</name>
    <dbReference type="NCBI Taxonomy" id="1517983"/>
    <lineage>
        <taxon>Eukaryota</taxon>
        <taxon>Metazoa</taxon>
        <taxon>Chordata</taxon>
        <taxon>Craniata</taxon>
        <taxon>Vertebrata</taxon>
        <taxon>Euteleostomi</taxon>
        <taxon>Actinopterygii</taxon>
        <taxon>Neopterygii</taxon>
        <taxon>Teleostei</taxon>
        <taxon>Neoteleostei</taxon>
        <taxon>Acanthomorphata</taxon>
        <taxon>Ovalentaria</taxon>
        <taxon>Atherinomorphae</taxon>
        <taxon>Cyprinodontiformes</taxon>
        <taxon>Goodeidae</taxon>
        <taxon>Xenoophorus</taxon>
    </lineage>
</organism>
<keyword evidence="1" id="KW-0812">Transmembrane</keyword>
<accession>A0ABV0R6P0</accession>
<sequence length="102" mass="11254">MGNKKNPKKKTPQAIYMQIKAEAFSAFTSLYALYSFVYSLRILTTTDQNIHSSVGCFNALQSCSAHHAACIRWLILNRERCALALAAWNSHCENVLGACGGI</sequence>
<protein>
    <submittedName>
        <fullName evidence="2">Uncharacterized protein</fullName>
    </submittedName>
</protein>
<evidence type="ECO:0000313" key="2">
    <source>
        <dbReference type="EMBL" id="MEQ2203777.1"/>
    </source>
</evidence>
<feature type="transmembrane region" description="Helical" evidence="1">
    <location>
        <begin position="21"/>
        <end position="40"/>
    </location>
</feature>
<reference evidence="2 3" key="1">
    <citation type="submission" date="2021-06" db="EMBL/GenBank/DDBJ databases">
        <authorList>
            <person name="Palmer J.M."/>
        </authorList>
    </citation>
    <scope>NUCLEOTIDE SEQUENCE [LARGE SCALE GENOMIC DNA]</scope>
    <source>
        <strain evidence="2 3">XC_2019</strain>
        <tissue evidence="2">Muscle</tissue>
    </source>
</reference>
<comment type="caution">
    <text evidence="2">The sequence shown here is derived from an EMBL/GenBank/DDBJ whole genome shotgun (WGS) entry which is preliminary data.</text>
</comment>
<proteinExistence type="predicted"/>
<keyword evidence="3" id="KW-1185">Reference proteome</keyword>
<evidence type="ECO:0000313" key="3">
    <source>
        <dbReference type="Proteomes" id="UP001434883"/>
    </source>
</evidence>
<keyword evidence="1" id="KW-1133">Transmembrane helix</keyword>
<evidence type="ECO:0000256" key="1">
    <source>
        <dbReference type="SAM" id="Phobius"/>
    </source>
</evidence>